<evidence type="ECO:0000256" key="2">
    <source>
        <dbReference type="ARBA" id="ARBA00022676"/>
    </source>
</evidence>
<keyword evidence="6" id="KW-1185">Reference proteome</keyword>
<evidence type="ECO:0000313" key="6">
    <source>
        <dbReference type="Proteomes" id="UP001244552"/>
    </source>
</evidence>
<dbReference type="InterPro" id="IPR038577">
    <property type="entry name" value="GT10-like_C_sf"/>
</dbReference>
<dbReference type="RefSeq" id="WP_209990183.1">
    <property type="nucleotide sequence ID" value="NZ_JAGINO010000032.1"/>
</dbReference>
<comment type="similarity">
    <text evidence="1">Belongs to the glycosyltransferase 10 family.</text>
</comment>
<keyword evidence="3" id="KW-0808">Transferase</keyword>
<gene>
    <name evidence="5" type="ORF">QO018_005701</name>
</gene>
<evidence type="ECO:0000256" key="3">
    <source>
        <dbReference type="ARBA" id="ARBA00022679"/>
    </source>
</evidence>
<dbReference type="PANTHER" id="PTHR11929:SF194">
    <property type="entry name" value="ALPHA-(1,3)-FUCOSYLTRANSFERASE 10"/>
    <property type="match status" value="1"/>
</dbReference>
<proteinExistence type="inferred from homology"/>
<feature type="domain" description="Fucosyltransferase C-terminal" evidence="4">
    <location>
        <begin position="123"/>
        <end position="242"/>
    </location>
</feature>
<dbReference type="SUPFAM" id="SSF53756">
    <property type="entry name" value="UDP-Glycosyltransferase/glycogen phosphorylase"/>
    <property type="match status" value="1"/>
</dbReference>
<comment type="caution">
    <text evidence="5">The sequence shown here is derived from an EMBL/GenBank/DDBJ whole genome shotgun (WGS) entry which is preliminary data.</text>
</comment>
<dbReference type="EMBL" id="JAUSVU010000032">
    <property type="protein sequence ID" value="MDQ0536803.1"/>
    <property type="molecule type" value="Genomic_DNA"/>
</dbReference>
<dbReference type="Proteomes" id="UP001244552">
    <property type="component" value="Unassembled WGS sequence"/>
</dbReference>
<dbReference type="InterPro" id="IPR001503">
    <property type="entry name" value="Glyco_trans_10"/>
</dbReference>
<keyword evidence="2" id="KW-0328">Glycosyltransferase</keyword>
<dbReference type="PANTHER" id="PTHR11929">
    <property type="entry name" value="ALPHA- 1,3 -FUCOSYLTRANSFERASE"/>
    <property type="match status" value="1"/>
</dbReference>
<reference evidence="5 6" key="1">
    <citation type="submission" date="2023-07" db="EMBL/GenBank/DDBJ databases">
        <title>Genomic Encyclopedia of Type Strains, Phase IV (KMG-IV): sequencing the most valuable type-strain genomes for metagenomic binning, comparative biology and taxonomic classification.</title>
        <authorList>
            <person name="Goeker M."/>
        </authorList>
    </citation>
    <scope>NUCLEOTIDE SEQUENCE [LARGE SCALE GENOMIC DNA]</scope>
    <source>
        <strain evidence="5 6">DSM 19922</strain>
    </source>
</reference>
<dbReference type="InterPro" id="IPR055270">
    <property type="entry name" value="Glyco_tran_10_C"/>
</dbReference>
<name>A0ABU0MTI9_9PROT</name>
<organism evidence="5 6">
    <name type="scientific">Azospirillum picis</name>
    <dbReference type="NCBI Taxonomy" id="488438"/>
    <lineage>
        <taxon>Bacteria</taxon>
        <taxon>Pseudomonadati</taxon>
        <taxon>Pseudomonadota</taxon>
        <taxon>Alphaproteobacteria</taxon>
        <taxon>Rhodospirillales</taxon>
        <taxon>Azospirillaceae</taxon>
        <taxon>Azospirillum</taxon>
    </lineage>
</organism>
<sequence length="288" mass="33119">MKRVFNLVDNSFAHDVGATAGKAPKGWIWDRSCANPKVATFYTHERIFEATSENCYAMLWESKAVIPQVYERAPEVIDRFQHVFTHDRALLDRFPEKCHFLPGSGLWIGGSYGLGEIRLYPKNKLLSMVSSTKVMCPLHKLRFEIARALQKTKGIDVFIGGGGRGTPGWVPIIETLEDYMYSIVIENYQDDLFFTEKILNCFATGTIPIYLGARRISEFFNPDGIITFSSWEDLKRIAPTLSLEDYRRRREAIADNFRRCQEYDSIEGYLERHYSNLLPVHLIDQATL</sequence>
<accession>A0ABU0MTI9</accession>
<dbReference type="Gene3D" id="3.40.50.11660">
    <property type="entry name" value="Glycosyl transferase family 10, C-terminal domain"/>
    <property type="match status" value="1"/>
</dbReference>
<dbReference type="Pfam" id="PF00852">
    <property type="entry name" value="Glyco_transf_10"/>
    <property type="match status" value="1"/>
</dbReference>
<protein>
    <recommendedName>
        <fullName evidence="4">Fucosyltransferase C-terminal domain-containing protein</fullName>
    </recommendedName>
</protein>
<evidence type="ECO:0000313" key="5">
    <source>
        <dbReference type="EMBL" id="MDQ0536803.1"/>
    </source>
</evidence>
<evidence type="ECO:0000256" key="1">
    <source>
        <dbReference type="ARBA" id="ARBA00008919"/>
    </source>
</evidence>
<evidence type="ECO:0000259" key="4">
    <source>
        <dbReference type="Pfam" id="PF00852"/>
    </source>
</evidence>